<dbReference type="OrthoDB" id="9881243at2"/>
<gene>
    <name evidence="2" type="ORF">EPD65_11580</name>
</gene>
<feature type="region of interest" description="Disordered" evidence="1">
    <location>
        <begin position="65"/>
        <end position="88"/>
    </location>
</feature>
<dbReference type="RefSeq" id="WP_131584279.1">
    <property type="nucleotide sequence ID" value="NZ_SJZJ01000018.1"/>
</dbReference>
<evidence type="ECO:0000313" key="2">
    <source>
        <dbReference type="EMBL" id="TCJ23211.1"/>
    </source>
</evidence>
<accession>A0A4R1BYU9</accession>
<dbReference type="AlphaFoldDB" id="A0A4R1BYU9"/>
<protein>
    <submittedName>
        <fullName evidence="2">Uncharacterized protein</fullName>
    </submittedName>
</protein>
<evidence type="ECO:0000313" key="3">
    <source>
        <dbReference type="Proteomes" id="UP000295453"/>
    </source>
</evidence>
<proteinExistence type="predicted"/>
<organism evidence="2 3">
    <name type="scientific">Nocardioides jejuensis</name>
    <dbReference type="NCBI Taxonomy" id="2502782"/>
    <lineage>
        <taxon>Bacteria</taxon>
        <taxon>Bacillati</taxon>
        <taxon>Actinomycetota</taxon>
        <taxon>Actinomycetes</taxon>
        <taxon>Propionibacteriales</taxon>
        <taxon>Nocardioidaceae</taxon>
        <taxon>Nocardioides</taxon>
    </lineage>
</organism>
<dbReference type="Proteomes" id="UP000295453">
    <property type="component" value="Unassembled WGS sequence"/>
</dbReference>
<comment type="caution">
    <text evidence="2">The sequence shown here is derived from an EMBL/GenBank/DDBJ whole genome shotgun (WGS) entry which is preliminary data.</text>
</comment>
<dbReference type="EMBL" id="SJZJ01000018">
    <property type="protein sequence ID" value="TCJ23211.1"/>
    <property type="molecule type" value="Genomic_DNA"/>
</dbReference>
<reference evidence="2 3" key="1">
    <citation type="submission" date="2019-03" db="EMBL/GenBank/DDBJ databases">
        <authorList>
            <person name="Kim M.K.M."/>
        </authorList>
    </citation>
    <scope>NUCLEOTIDE SEQUENCE [LARGE SCALE GENOMIC DNA]</scope>
    <source>
        <strain evidence="2 3">18JY15-6</strain>
    </source>
</reference>
<sequence length="202" mass="21920">MAAQSEVTPALLEELWDLVEEWSSAAIQRARETASEGSSETVDAEIRLTIAHAAELRAVVERHLATDEASTPEAEPAQARTPGTLHEPPQAQVCPECFVMVPIDQLDEHELTCERHHKIERMEQAGLGDVEPLADPTPVVDAEDVDVPEVEQVAPAAEKPPAPTHICNSADFDRPLCEACGGLHWYCSICGAQRDECRAATA</sequence>
<evidence type="ECO:0000256" key="1">
    <source>
        <dbReference type="SAM" id="MobiDB-lite"/>
    </source>
</evidence>
<keyword evidence="3" id="KW-1185">Reference proteome</keyword>
<name>A0A4R1BYU9_9ACTN</name>